<dbReference type="Proteomes" id="UP000186292">
    <property type="component" value="Unassembled WGS sequence"/>
</dbReference>
<evidence type="ECO:0000313" key="2">
    <source>
        <dbReference type="Proteomes" id="UP000186292"/>
    </source>
</evidence>
<evidence type="ECO:0000313" key="1">
    <source>
        <dbReference type="EMBL" id="SIS38895.1"/>
    </source>
</evidence>
<dbReference type="AlphaFoldDB" id="A0A1N7IP97"/>
<dbReference type="RefSeq" id="WP_076598167.1">
    <property type="nucleotide sequence ID" value="NZ_CP046976.1"/>
</dbReference>
<dbReference type="EMBL" id="FTOF01000001">
    <property type="protein sequence ID" value="SIS38895.1"/>
    <property type="molecule type" value="Genomic_DNA"/>
</dbReference>
<gene>
    <name evidence="1" type="ORF">SAMN05444817_101179</name>
</gene>
<reference evidence="2" key="1">
    <citation type="submission" date="2017-01" db="EMBL/GenBank/DDBJ databases">
        <authorList>
            <person name="Varghese N."/>
            <person name="Submissions S."/>
        </authorList>
    </citation>
    <scope>NUCLEOTIDE SEQUENCE [LARGE SCALE GENOMIC DNA]</scope>
    <source>
        <strain evidence="2">DSM 44531</strain>
    </source>
</reference>
<protein>
    <recommendedName>
        <fullName evidence="3">Suppressor of fused protein (SUFU)</fullName>
    </recommendedName>
</protein>
<organism evidence="1 2">
    <name type="scientific">Corynebacterium appendicis CIP 107643</name>
    <dbReference type="NCBI Taxonomy" id="1161099"/>
    <lineage>
        <taxon>Bacteria</taxon>
        <taxon>Bacillati</taxon>
        <taxon>Actinomycetota</taxon>
        <taxon>Actinomycetes</taxon>
        <taxon>Mycobacteriales</taxon>
        <taxon>Corynebacteriaceae</taxon>
        <taxon>Corynebacterium</taxon>
    </lineage>
</organism>
<name>A0A1N7IP97_9CORY</name>
<dbReference type="OrthoDB" id="4426448at2"/>
<keyword evidence="2" id="KW-1185">Reference proteome</keyword>
<proteinExistence type="predicted"/>
<accession>A0A1N7IP97</accession>
<evidence type="ECO:0008006" key="3">
    <source>
        <dbReference type="Google" id="ProtNLM"/>
    </source>
</evidence>
<sequence>MTPQETHAWLTDVLGPMDLLDVNGMAIGVAPVIPATVSVGFSGIDSGLVVDDPETDGTGAAPVTEVRCEIICAADGATPQQPVMAVAGAWNTLVTAGIPGQPGTALPGLVNDPALTVHHGLLREPQIFDRGTPLVNEPATDDAPARMTLLLELVLLTDDEYEIASEQGIDVLERRMHRRQTSLGNWSRD</sequence>